<dbReference type="InterPro" id="IPR057527">
    <property type="entry name" value="HVO_A0261-like_N"/>
</dbReference>
<dbReference type="STRING" id="797299.HALLA_05815"/>
<dbReference type="RefSeq" id="WP_049951652.1">
    <property type="nucleotide sequence ID" value="NZ_CP007055.1"/>
</dbReference>
<dbReference type="HOGENOM" id="CLU_170793_0_0_2"/>
<dbReference type="GeneID" id="25144017"/>
<name>W0JMR4_9EURY</name>
<dbReference type="Pfam" id="PF25213">
    <property type="entry name" value="HVO_A0261_N"/>
    <property type="match status" value="1"/>
</dbReference>
<reference evidence="2 3" key="1">
    <citation type="submission" date="2014-01" db="EMBL/GenBank/DDBJ databases">
        <authorList>
            <consortium name="DOE Joint Genome Institute"/>
            <person name="Anderson I."/>
            <person name="Huntemann M."/>
            <person name="Han J."/>
            <person name="Chen A."/>
            <person name="Kyrpides N."/>
            <person name="Mavromatis K."/>
            <person name="Markowitz V."/>
            <person name="Palaniappan K."/>
            <person name="Ivanova N."/>
            <person name="Schaumberg A."/>
            <person name="Pati A."/>
            <person name="Liolios K."/>
            <person name="Nordberg H.P."/>
            <person name="Cantor M.N."/>
            <person name="Hua S.X."/>
            <person name="Woyke T."/>
        </authorList>
    </citation>
    <scope>NUCLEOTIDE SEQUENCE [LARGE SCALE GENOMIC DNA]</scope>
    <source>
        <strain evidence="2 3">XH-48</strain>
    </source>
</reference>
<evidence type="ECO:0000313" key="3">
    <source>
        <dbReference type="Proteomes" id="UP000019024"/>
    </source>
</evidence>
<keyword evidence="3" id="KW-1185">Reference proteome</keyword>
<dbReference type="Gene3D" id="1.10.10.10">
    <property type="entry name" value="Winged helix-like DNA-binding domain superfamily/Winged helix DNA-binding domain"/>
    <property type="match status" value="1"/>
</dbReference>
<proteinExistence type="predicted"/>
<dbReference type="eggNOG" id="arCOG07575">
    <property type="taxonomic scope" value="Archaea"/>
</dbReference>
<dbReference type="InterPro" id="IPR036388">
    <property type="entry name" value="WH-like_DNA-bd_sf"/>
</dbReference>
<dbReference type="KEGG" id="hlr:HALLA_05815"/>
<dbReference type="InterPro" id="IPR036390">
    <property type="entry name" value="WH_DNA-bd_sf"/>
</dbReference>
<accession>W0JMR4</accession>
<evidence type="ECO:0000313" key="2">
    <source>
        <dbReference type="EMBL" id="AHF98454.1"/>
    </source>
</evidence>
<feature type="domain" description="HVO-A0261-like N-terminal" evidence="1">
    <location>
        <begin position="6"/>
        <end position="87"/>
    </location>
</feature>
<dbReference type="OrthoDB" id="74749at2157"/>
<sequence>MGQVEDDASFVVRSPHRTTILQRLAEGAAIPAQIREDTDLEYSRITEAANKLRDRDLIDLLVDEDTKRGRLYSITEQGEEVLEFMDENGMLDDENRYGRR</sequence>
<dbReference type="Proteomes" id="UP000019024">
    <property type="component" value="Chromosome"/>
</dbReference>
<dbReference type="AlphaFoldDB" id="W0JMR4"/>
<dbReference type="EMBL" id="CP007055">
    <property type="protein sequence ID" value="AHF98454.1"/>
    <property type="molecule type" value="Genomic_DNA"/>
</dbReference>
<organism evidence="2 3">
    <name type="scientific">Halostagnicola larsenii XH-48</name>
    <dbReference type="NCBI Taxonomy" id="797299"/>
    <lineage>
        <taxon>Archaea</taxon>
        <taxon>Methanobacteriati</taxon>
        <taxon>Methanobacteriota</taxon>
        <taxon>Stenosarchaea group</taxon>
        <taxon>Halobacteria</taxon>
        <taxon>Halobacteriales</taxon>
        <taxon>Natrialbaceae</taxon>
        <taxon>Halostagnicola</taxon>
    </lineage>
</organism>
<protein>
    <submittedName>
        <fullName evidence="2">Transcriptional regulator</fullName>
    </submittedName>
</protein>
<gene>
    <name evidence="2" type="ORF">HALLA_05815</name>
</gene>
<evidence type="ECO:0000259" key="1">
    <source>
        <dbReference type="Pfam" id="PF25213"/>
    </source>
</evidence>
<dbReference type="SUPFAM" id="SSF46785">
    <property type="entry name" value="Winged helix' DNA-binding domain"/>
    <property type="match status" value="1"/>
</dbReference>